<evidence type="ECO:0000256" key="4">
    <source>
        <dbReference type="ARBA" id="ARBA00022989"/>
    </source>
</evidence>
<evidence type="ECO:0000259" key="10">
    <source>
        <dbReference type="Pfam" id="PF22571"/>
    </source>
</evidence>
<evidence type="ECO:0000256" key="7">
    <source>
        <dbReference type="SAM" id="Phobius"/>
    </source>
</evidence>
<feature type="transmembrane region" description="Helical" evidence="7">
    <location>
        <begin position="394"/>
        <end position="421"/>
    </location>
</feature>
<dbReference type="EMBL" id="BAABDJ010000033">
    <property type="protein sequence ID" value="GAA4012916.1"/>
    <property type="molecule type" value="Genomic_DNA"/>
</dbReference>
<evidence type="ECO:0008006" key="14">
    <source>
        <dbReference type="Google" id="ProtNLM"/>
    </source>
</evidence>
<evidence type="ECO:0000313" key="13">
    <source>
        <dbReference type="Proteomes" id="UP001500567"/>
    </source>
</evidence>
<dbReference type="Pfam" id="PF10988">
    <property type="entry name" value="DUF2807"/>
    <property type="match status" value="1"/>
</dbReference>
<evidence type="ECO:0000256" key="1">
    <source>
        <dbReference type="ARBA" id="ARBA00004162"/>
    </source>
</evidence>
<dbReference type="Pfam" id="PF22744">
    <property type="entry name" value="Toast-rack_PspC-Cterm"/>
    <property type="match status" value="1"/>
</dbReference>
<dbReference type="InterPro" id="IPR052027">
    <property type="entry name" value="PspC"/>
</dbReference>
<protein>
    <recommendedName>
        <fullName evidence="14">PspC domain-containing protein</fullName>
    </recommendedName>
</protein>
<keyword evidence="13" id="KW-1185">Reference proteome</keyword>
<feature type="transmembrane region" description="Helical" evidence="7">
    <location>
        <begin position="253"/>
        <end position="276"/>
    </location>
</feature>
<proteinExistence type="predicted"/>
<feature type="domain" description="Putative auto-transporter adhesin head GIN" evidence="9">
    <location>
        <begin position="690"/>
        <end position="873"/>
    </location>
</feature>
<name>A0ABP7SKA2_9BACT</name>
<feature type="domain" description="PspC-related transmembrane region" evidence="10">
    <location>
        <begin position="319"/>
        <end position="457"/>
    </location>
</feature>
<evidence type="ECO:0000259" key="8">
    <source>
        <dbReference type="Pfam" id="PF04024"/>
    </source>
</evidence>
<evidence type="ECO:0000256" key="5">
    <source>
        <dbReference type="ARBA" id="ARBA00023136"/>
    </source>
</evidence>
<accession>A0ABP7SKA2</accession>
<feature type="domain" description="Phage shock protein PspC N-terminal" evidence="8">
    <location>
        <begin position="130"/>
        <end position="208"/>
    </location>
</feature>
<comment type="subcellular location">
    <subcellularLocation>
        <location evidence="1">Cell membrane</location>
        <topology evidence="1">Single-pass membrane protein</topology>
    </subcellularLocation>
</comment>
<keyword evidence="4 7" id="KW-1133">Transmembrane helix</keyword>
<feature type="transmembrane region" description="Helical" evidence="7">
    <location>
        <begin position="346"/>
        <end position="374"/>
    </location>
</feature>
<dbReference type="Gene3D" id="2.160.20.120">
    <property type="match status" value="1"/>
</dbReference>
<evidence type="ECO:0000256" key="6">
    <source>
        <dbReference type="SAM" id="MobiDB-lite"/>
    </source>
</evidence>
<comment type="caution">
    <text evidence="12">The sequence shown here is derived from an EMBL/GenBank/DDBJ whole genome shotgun (WGS) entry which is preliminary data.</text>
</comment>
<keyword evidence="5 7" id="KW-0472">Membrane</keyword>
<feature type="transmembrane region" description="Helical" evidence="7">
    <location>
        <begin position="189"/>
        <end position="206"/>
    </location>
</feature>
<dbReference type="InterPro" id="IPR007168">
    <property type="entry name" value="Phageshock_PspC_N"/>
</dbReference>
<evidence type="ECO:0000256" key="3">
    <source>
        <dbReference type="ARBA" id="ARBA00022692"/>
    </source>
</evidence>
<gene>
    <name evidence="12" type="ORF">GCM10022408_27140</name>
</gene>
<feature type="transmembrane region" description="Helical" evidence="7">
    <location>
        <begin position="157"/>
        <end position="177"/>
    </location>
</feature>
<dbReference type="PANTHER" id="PTHR33885">
    <property type="entry name" value="PHAGE SHOCK PROTEIN C"/>
    <property type="match status" value="1"/>
</dbReference>
<reference evidence="13" key="1">
    <citation type="journal article" date="2019" name="Int. J. Syst. Evol. Microbiol.">
        <title>The Global Catalogue of Microorganisms (GCM) 10K type strain sequencing project: providing services to taxonomists for standard genome sequencing and annotation.</title>
        <authorList>
            <consortium name="The Broad Institute Genomics Platform"/>
            <consortium name="The Broad Institute Genome Sequencing Center for Infectious Disease"/>
            <person name="Wu L."/>
            <person name="Ma J."/>
        </authorList>
    </citation>
    <scope>NUCLEOTIDE SEQUENCE [LARGE SCALE GENOMIC DNA]</scope>
    <source>
        <strain evidence="13">JCM 17224</strain>
    </source>
</reference>
<dbReference type="InterPro" id="IPR054321">
    <property type="entry name" value="PspC-rel_TM"/>
</dbReference>
<feature type="transmembrane region" description="Helical" evidence="7">
    <location>
        <begin position="433"/>
        <end position="453"/>
    </location>
</feature>
<dbReference type="Pfam" id="PF04024">
    <property type="entry name" value="PspC"/>
    <property type="match status" value="2"/>
</dbReference>
<dbReference type="Pfam" id="PF22571">
    <property type="entry name" value="LiaI-LiaF-TM_PspC"/>
    <property type="match status" value="1"/>
</dbReference>
<dbReference type="InterPro" id="IPR021255">
    <property type="entry name" value="DUF2807"/>
</dbReference>
<feature type="region of interest" description="Disordered" evidence="6">
    <location>
        <begin position="109"/>
        <end position="128"/>
    </location>
</feature>
<feature type="domain" description="PspC-related ToastRack" evidence="11">
    <location>
        <begin position="481"/>
        <end position="614"/>
    </location>
</feature>
<dbReference type="RefSeq" id="WP_345073729.1">
    <property type="nucleotide sequence ID" value="NZ_BAABDJ010000033.1"/>
</dbReference>
<keyword evidence="2" id="KW-1003">Cell membrane</keyword>
<evidence type="ECO:0000259" key="11">
    <source>
        <dbReference type="Pfam" id="PF22744"/>
    </source>
</evidence>
<keyword evidence="3 7" id="KW-0812">Transmembrane</keyword>
<organism evidence="12 13">
    <name type="scientific">Hymenobacter fastidiosus</name>
    <dbReference type="NCBI Taxonomy" id="486264"/>
    <lineage>
        <taxon>Bacteria</taxon>
        <taxon>Pseudomonadati</taxon>
        <taxon>Bacteroidota</taxon>
        <taxon>Cytophagia</taxon>
        <taxon>Cytophagales</taxon>
        <taxon>Hymenobacteraceae</taxon>
        <taxon>Hymenobacter</taxon>
    </lineage>
</organism>
<evidence type="ECO:0000313" key="12">
    <source>
        <dbReference type="EMBL" id="GAA4012916.1"/>
    </source>
</evidence>
<dbReference type="PANTHER" id="PTHR33885:SF3">
    <property type="entry name" value="PHAGE SHOCK PROTEIN C"/>
    <property type="match status" value="1"/>
</dbReference>
<evidence type="ECO:0000256" key="2">
    <source>
        <dbReference type="ARBA" id="ARBA00022475"/>
    </source>
</evidence>
<dbReference type="Proteomes" id="UP001500567">
    <property type="component" value="Unassembled WGS sequence"/>
</dbReference>
<evidence type="ECO:0000259" key="9">
    <source>
        <dbReference type="Pfam" id="PF10988"/>
    </source>
</evidence>
<feature type="region of interest" description="Disordered" evidence="6">
    <location>
        <begin position="621"/>
        <end position="644"/>
    </location>
</feature>
<dbReference type="InterPro" id="IPR054319">
    <property type="entry name" value="PspC-rel_ToastRack"/>
</dbReference>
<sequence length="891" mass="97377">MKKNISINLQGLIFHIEEDGYDVLSRYLAEVKAHFSGYRGHEEIVADIEGRIAELFAARTSATKQIITLDDVEAMVAKMGRVSDFQSADEAEEEEEALAGGPAAYTTYADGTGSAAPGNPAAPEADGQPRRLYRDMANRKIAGVAAGIARYFAVNPLWVRLGFLVALLTRPLLRSIFPFDDGDFHFEGFDLGGVAFLVYVVLWIALPKRYDGVPANEDPTFRKLYRDTDTGKVGGVSAGLAAYFKVDVVAIRIAFLVLLFAGGSAIPIYIILWILLPEAKTVSEKMRMRGDAVTLSGIDTNVRNNAFTDEPGVAAGSGNRPLGMFLEDLFRNLRPILNFIGSAIRIFAGALLILIGLALLVGFTIALAAGLGWIPESQNIQLGDVPAHILLRGLPAWSIFAFYMAAVIPAISLLLSGIGLLLRRAVLTRTVGLSLLGLWLLSIIACSLAFARLSHDFQNEGEQVQVQRFPGLTAPTLFLDTRHVDRSNDQDVEIEFVPADSAQVLSVDKTFSAQGATEAEAARTAATSIGYTVRQANDSTLIFDDHFSFLPDATYRDQRLRLTVHLPRNKYFRISEDLSYWIGSQNFVNDQRPENPEEHLFRLRDNRLECVDCTPEELRDDDFDNNNNDADSTDDGLNIDTGNGNMRVRINSGDENGDDVDVDIDISESAFSANPGDYGTSRRRFNLSGFRQIEASGAYRVYVRQGPTFKVDVAGNDKDLRNLRVDTNDDQLVIQPRRSFMAGFSFSRKPVLVRVQMPDLRGLDLSGACQANVAGFSGQPLRVEQSGACNAVLSVQVPRLALDLSGACRTDLRGSATELKVDGSGACQINALNMPTRRAELELSGMSKARVRVADRLRADLSGASRVEYAGKPVSIRKELSGSSRVSPISE</sequence>
<feature type="domain" description="Phage shock protein PspC N-terminal" evidence="8">
    <location>
        <begin position="222"/>
        <end position="279"/>
    </location>
</feature>